<dbReference type="Ensembl" id="ENSFALT00000034970.1">
    <property type="protein sequence ID" value="ENSFALP00000031515.1"/>
    <property type="gene ID" value="ENSFALG00000010572.2"/>
</dbReference>
<evidence type="ECO:0000256" key="1">
    <source>
        <dbReference type="ARBA" id="ARBA00004251"/>
    </source>
</evidence>
<comment type="subcellular location">
    <subcellularLocation>
        <location evidence="1">Cell membrane</location>
        <topology evidence="1">Single-pass type I membrane protein</topology>
    </subcellularLocation>
</comment>
<sequence>MGRPLFLYIFLLYWHFLNALFTVEAPQSLFTVEQGHNVTMECTFPVNGKLEFRDLSVSWEKKDESKTVYVLHRGEEDFTNQHIDFRGRIKLLKENLNLGQSLLQITDVKLRDAGVYCCVIFYGGADYKTIHLKVKAPYRIINKGVVSTGHNEWKLTCQSEGYPEAEVIWQNRNHEDLTDKASTRFETGSDQLYRVTSTLTIKSGIDEIFYCIFWNKELQENTSTILHIADSADGILQTESRRSVGAALIATAFIGSGLLFLLCIRKARANKGNRAPVASSSIAKLSKYKDTHDCRDDAFEDRELKYLPEKMFQILTILLLETQLSMVSALFTVEIPQQLYTAEYGSNVTMECKFPVNGSVDLGLLTVVWELKRQGWLKSKEVYTFRNGKALHQPQHPDYIGRASLLHSELKLGRAILQITNVKITDAGSYLCLIAYQGVDYKYIALEVKASYKRINTQVMRIPGEDKFVFMCQSEGFPLAEVFWQNENFNLSGPANTTYTLTADGLYNVTSILTFKPNMSENYTCVFWNKELNGETSAHISTLALMSTQYTGQKFLISLIILTCVTVAVLLSALIIFQKRKSFKDEQPKKDRKRKLNPNAKDNSDDFNSQTEALYLSTVTSRDSGSVGL</sequence>
<evidence type="ECO:0000256" key="8">
    <source>
        <dbReference type="ARBA" id="ARBA00023170"/>
    </source>
</evidence>
<evidence type="ECO:0000256" key="4">
    <source>
        <dbReference type="ARBA" id="ARBA00022729"/>
    </source>
</evidence>
<keyword evidence="5 12" id="KW-1133">Transmembrane helix</keyword>
<dbReference type="Pfam" id="PF22705">
    <property type="entry name" value="C2-set_3"/>
    <property type="match status" value="2"/>
</dbReference>
<evidence type="ECO:0000256" key="5">
    <source>
        <dbReference type="ARBA" id="ARBA00022989"/>
    </source>
</evidence>
<keyword evidence="9" id="KW-0325">Glycoprotein</keyword>
<reference evidence="15" key="3">
    <citation type="submission" date="2025-09" db="UniProtKB">
        <authorList>
            <consortium name="Ensembl"/>
        </authorList>
    </citation>
    <scope>IDENTIFICATION</scope>
</reference>
<gene>
    <name evidence="15" type="primary">CD274</name>
</gene>
<evidence type="ECO:0000256" key="2">
    <source>
        <dbReference type="ARBA" id="ARBA00022475"/>
    </source>
</evidence>
<evidence type="ECO:0000256" key="7">
    <source>
        <dbReference type="ARBA" id="ARBA00023157"/>
    </source>
</evidence>
<dbReference type="InterPro" id="IPR007110">
    <property type="entry name" value="Ig-like_dom"/>
</dbReference>
<dbReference type="GO" id="GO:0009897">
    <property type="term" value="C:external side of plasma membrane"/>
    <property type="evidence" value="ECO:0007669"/>
    <property type="project" value="TreeGrafter"/>
</dbReference>
<dbReference type="InterPro" id="IPR003599">
    <property type="entry name" value="Ig_sub"/>
</dbReference>
<dbReference type="Proteomes" id="UP000016665">
    <property type="component" value="Chromosome Z"/>
</dbReference>
<keyword evidence="6 12" id="KW-0472">Membrane</keyword>
<feature type="domain" description="Ig-like" evidence="14">
    <location>
        <begin position="4"/>
        <end position="131"/>
    </location>
</feature>
<feature type="domain" description="Ig-like" evidence="14">
    <location>
        <begin position="464"/>
        <end position="541"/>
    </location>
</feature>
<keyword evidence="2" id="KW-1003">Cell membrane</keyword>
<keyword evidence="16" id="KW-1185">Reference proteome</keyword>
<dbReference type="PANTHER" id="PTHR25466:SF3">
    <property type="entry name" value="PROGRAMMED CELL DEATH 1 LIGAND 1"/>
    <property type="match status" value="1"/>
</dbReference>
<evidence type="ECO:0000256" key="12">
    <source>
        <dbReference type="SAM" id="Phobius"/>
    </source>
</evidence>
<dbReference type="GO" id="GO:0006955">
    <property type="term" value="P:immune response"/>
    <property type="evidence" value="ECO:0007669"/>
    <property type="project" value="TreeGrafter"/>
</dbReference>
<dbReference type="GO" id="GO:0071222">
    <property type="term" value="P:cellular response to lipopolysaccharide"/>
    <property type="evidence" value="ECO:0007669"/>
    <property type="project" value="TreeGrafter"/>
</dbReference>
<evidence type="ECO:0000313" key="15">
    <source>
        <dbReference type="Ensembl" id="ENSFALP00000031515.1"/>
    </source>
</evidence>
<reference evidence="15 16" key="1">
    <citation type="journal article" date="2012" name="Nature">
        <title>The genomic landscape of species divergence in Ficedula flycatchers.</title>
        <authorList>
            <person name="Ellegren H."/>
            <person name="Smeds L."/>
            <person name="Burri R."/>
            <person name="Olason P.I."/>
            <person name="Backstrom N."/>
            <person name="Kawakami T."/>
            <person name="Kunstner A."/>
            <person name="Makinen H."/>
            <person name="Nadachowska-Brzyska K."/>
            <person name="Qvarnstrom A."/>
            <person name="Uebbing S."/>
            <person name="Wolf J.B."/>
        </authorList>
    </citation>
    <scope>NUCLEOTIDE SEQUENCE [LARGE SCALE GENOMIC DNA]</scope>
</reference>
<keyword evidence="10" id="KW-0393">Immunoglobulin domain</keyword>
<feature type="chain" id="PRO_5032282368" description="Ig-like domain-containing protein" evidence="13">
    <location>
        <begin position="20"/>
        <end position="629"/>
    </location>
</feature>
<keyword evidence="7" id="KW-1015">Disulfide bond</keyword>
<dbReference type="GO" id="GO:0031295">
    <property type="term" value="P:T cell costimulation"/>
    <property type="evidence" value="ECO:0007669"/>
    <property type="project" value="TreeGrafter"/>
</dbReference>
<organism evidence="15 16">
    <name type="scientific">Ficedula albicollis</name>
    <name type="common">Collared flycatcher</name>
    <name type="synonym">Muscicapa albicollis</name>
    <dbReference type="NCBI Taxonomy" id="59894"/>
    <lineage>
        <taxon>Eukaryota</taxon>
        <taxon>Metazoa</taxon>
        <taxon>Chordata</taxon>
        <taxon>Craniata</taxon>
        <taxon>Vertebrata</taxon>
        <taxon>Euteleostomi</taxon>
        <taxon>Archelosauria</taxon>
        <taxon>Archosauria</taxon>
        <taxon>Dinosauria</taxon>
        <taxon>Saurischia</taxon>
        <taxon>Theropoda</taxon>
        <taxon>Coelurosauria</taxon>
        <taxon>Aves</taxon>
        <taxon>Neognathae</taxon>
        <taxon>Neoaves</taxon>
        <taxon>Telluraves</taxon>
        <taxon>Australaves</taxon>
        <taxon>Passeriformes</taxon>
        <taxon>Muscicapidae</taxon>
        <taxon>Ficedula</taxon>
    </lineage>
</organism>
<evidence type="ECO:0000259" key="14">
    <source>
        <dbReference type="PROSITE" id="PS50835"/>
    </source>
</evidence>
<feature type="transmembrane region" description="Helical" evidence="12">
    <location>
        <begin position="244"/>
        <end position="264"/>
    </location>
</feature>
<evidence type="ECO:0000256" key="9">
    <source>
        <dbReference type="ARBA" id="ARBA00023180"/>
    </source>
</evidence>
<feature type="region of interest" description="Disordered" evidence="11">
    <location>
        <begin position="587"/>
        <end position="609"/>
    </location>
</feature>
<evidence type="ECO:0000256" key="3">
    <source>
        <dbReference type="ARBA" id="ARBA00022692"/>
    </source>
</evidence>
<dbReference type="SMART" id="SM00409">
    <property type="entry name" value="IG"/>
    <property type="match status" value="2"/>
</dbReference>
<keyword evidence="4 13" id="KW-0732">Signal</keyword>
<dbReference type="InterPro" id="IPR036179">
    <property type="entry name" value="Ig-like_dom_sf"/>
</dbReference>
<dbReference type="InterPro" id="IPR053896">
    <property type="entry name" value="BTN3A2-like_Ig-C"/>
</dbReference>
<dbReference type="InterPro" id="IPR051713">
    <property type="entry name" value="T-cell_Activation_Regulation"/>
</dbReference>
<name>A0A803W959_FICAL</name>
<dbReference type="GO" id="GO:0042130">
    <property type="term" value="P:negative regulation of T cell proliferation"/>
    <property type="evidence" value="ECO:0007669"/>
    <property type="project" value="TreeGrafter"/>
</dbReference>
<dbReference type="FunFam" id="2.60.40.10:FF:001912">
    <property type="entry name" value="CD274 molecule"/>
    <property type="match status" value="2"/>
</dbReference>
<dbReference type="SMART" id="SM00406">
    <property type="entry name" value="IGv"/>
    <property type="match status" value="2"/>
</dbReference>
<evidence type="ECO:0000256" key="10">
    <source>
        <dbReference type="ARBA" id="ARBA00023319"/>
    </source>
</evidence>
<feature type="domain" description="Ig-like" evidence="14">
    <location>
        <begin position="137"/>
        <end position="223"/>
    </location>
</feature>
<dbReference type="InterPro" id="IPR013106">
    <property type="entry name" value="Ig_V-set"/>
</dbReference>
<keyword evidence="8" id="KW-0675">Receptor</keyword>
<evidence type="ECO:0000256" key="13">
    <source>
        <dbReference type="SAM" id="SignalP"/>
    </source>
</evidence>
<dbReference type="Gene3D" id="2.60.40.10">
    <property type="entry name" value="Immunoglobulins"/>
    <property type="match status" value="4"/>
</dbReference>
<evidence type="ECO:0000256" key="6">
    <source>
        <dbReference type="ARBA" id="ARBA00023136"/>
    </source>
</evidence>
<dbReference type="GeneTree" id="ENSGT00940000161430"/>
<dbReference type="AlphaFoldDB" id="A0A803W959"/>
<dbReference type="PANTHER" id="PTHR25466">
    <property type="entry name" value="T-LYMPHOCYTE ACTIVATION ANTIGEN"/>
    <property type="match status" value="1"/>
</dbReference>
<dbReference type="GO" id="GO:0042102">
    <property type="term" value="P:positive regulation of T cell proliferation"/>
    <property type="evidence" value="ECO:0007669"/>
    <property type="project" value="TreeGrafter"/>
</dbReference>
<evidence type="ECO:0000313" key="16">
    <source>
        <dbReference type="Proteomes" id="UP000016665"/>
    </source>
</evidence>
<dbReference type="SUPFAM" id="SSF48726">
    <property type="entry name" value="Immunoglobulin"/>
    <property type="match status" value="4"/>
</dbReference>
<feature type="signal peptide" evidence="13">
    <location>
        <begin position="1"/>
        <end position="19"/>
    </location>
</feature>
<reference evidence="15" key="2">
    <citation type="submission" date="2025-08" db="UniProtKB">
        <authorList>
            <consortium name="Ensembl"/>
        </authorList>
    </citation>
    <scope>IDENTIFICATION</scope>
</reference>
<accession>A0A803W959</accession>
<dbReference type="GO" id="GO:0007166">
    <property type="term" value="P:cell surface receptor signaling pathway"/>
    <property type="evidence" value="ECO:0007669"/>
    <property type="project" value="TreeGrafter"/>
</dbReference>
<dbReference type="PROSITE" id="PS50835">
    <property type="entry name" value="IG_LIKE"/>
    <property type="match status" value="3"/>
</dbReference>
<keyword evidence="3 12" id="KW-0812">Transmembrane</keyword>
<dbReference type="InterPro" id="IPR013783">
    <property type="entry name" value="Ig-like_fold"/>
</dbReference>
<evidence type="ECO:0000256" key="11">
    <source>
        <dbReference type="SAM" id="MobiDB-lite"/>
    </source>
</evidence>
<dbReference type="Pfam" id="PF07686">
    <property type="entry name" value="V-set"/>
    <property type="match status" value="2"/>
</dbReference>
<feature type="transmembrane region" description="Helical" evidence="12">
    <location>
        <begin position="555"/>
        <end position="577"/>
    </location>
</feature>
<proteinExistence type="predicted"/>
<protein>
    <recommendedName>
        <fullName evidence="14">Ig-like domain-containing protein</fullName>
    </recommendedName>
</protein>